<dbReference type="PANTHER" id="PTHR22953:SF153">
    <property type="entry name" value="PURPLE ACID PHOSPHATASE"/>
    <property type="match status" value="1"/>
</dbReference>
<dbReference type="InterPro" id="IPR029052">
    <property type="entry name" value="Metallo-depent_PP-like"/>
</dbReference>
<dbReference type="GO" id="GO:0046872">
    <property type="term" value="F:metal ion binding"/>
    <property type="evidence" value="ECO:0007669"/>
    <property type="project" value="InterPro"/>
</dbReference>
<dbReference type="GO" id="GO:0030246">
    <property type="term" value="F:carbohydrate binding"/>
    <property type="evidence" value="ECO:0007669"/>
    <property type="project" value="UniProtKB-KW"/>
</dbReference>
<dbReference type="GO" id="GO:0003993">
    <property type="term" value="F:acid phosphatase activity"/>
    <property type="evidence" value="ECO:0007669"/>
    <property type="project" value="InterPro"/>
</dbReference>
<keyword evidence="1" id="KW-0732">Signal</keyword>
<keyword evidence="3" id="KW-0430">Lectin</keyword>
<dbReference type="OrthoDB" id="98455at2"/>
<protein>
    <submittedName>
        <fullName evidence="3">Concanavalin A-like lectin/glucanase superfamily protein</fullName>
    </submittedName>
</protein>
<dbReference type="PANTHER" id="PTHR22953">
    <property type="entry name" value="ACID PHOSPHATASE RELATED"/>
    <property type="match status" value="1"/>
</dbReference>
<dbReference type="SUPFAM" id="SSF49899">
    <property type="entry name" value="Concanavalin A-like lectins/glucanases"/>
    <property type="match status" value="1"/>
</dbReference>
<dbReference type="InterPro" id="IPR039331">
    <property type="entry name" value="PAPs-like"/>
</dbReference>
<keyword evidence="4" id="KW-1185">Reference proteome</keyword>
<organism evidence="3 4">
    <name type="scientific">Anaerospora hongkongensis</name>
    <dbReference type="NCBI Taxonomy" id="244830"/>
    <lineage>
        <taxon>Bacteria</taxon>
        <taxon>Bacillati</taxon>
        <taxon>Bacillota</taxon>
        <taxon>Negativicutes</taxon>
        <taxon>Selenomonadales</taxon>
        <taxon>Sporomusaceae</taxon>
        <taxon>Anaerospora</taxon>
    </lineage>
</organism>
<dbReference type="Pfam" id="PF00149">
    <property type="entry name" value="Metallophos"/>
    <property type="match status" value="1"/>
</dbReference>
<dbReference type="Gene3D" id="2.60.120.200">
    <property type="match status" value="1"/>
</dbReference>
<comment type="caution">
    <text evidence="3">The sequence shown here is derived from an EMBL/GenBank/DDBJ whole genome shotgun (WGS) entry which is preliminary data.</text>
</comment>
<gene>
    <name evidence="3" type="ORF">EV210_12040</name>
</gene>
<dbReference type="AlphaFoldDB" id="A0A4R1PQE0"/>
<dbReference type="InterPro" id="IPR008963">
    <property type="entry name" value="Purple_acid_Pase-like_N"/>
</dbReference>
<dbReference type="Proteomes" id="UP000295063">
    <property type="component" value="Unassembled WGS sequence"/>
</dbReference>
<dbReference type="Gene3D" id="3.60.21.10">
    <property type="match status" value="1"/>
</dbReference>
<reference evidence="3 4" key="1">
    <citation type="submission" date="2019-03" db="EMBL/GenBank/DDBJ databases">
        <title>Genomic Encyclopedia of Type Strains, Phase IV (KMG-IV): sequencing the most valuable type-strain genomes for metagenomic binning, comparative biology and taxonomic classification.</title>
        <authorList>
            <person name="Goeker M."/>
        </authorList>
    </citation>
    <scope>NUCLEOTIDE SEQUENCE [LARGE SCALE GENOMIC DNA]</scope>
    <source>
        <strain evidence="3 4">DSM 15969</strain>
    </source>
</reference>
<proteinExistence type="predicted"/>
<evidence type="ECO:0000313" key="4">
    <source>
        <dbReference type="Proteomes" id="UP000295063"/>
    </source>
</evidence>
<accession>A0A4R1PQE0</accession>
<evidence type="ECO:0000256" key="1">
    <source>
        <dbReference type="ARBA" id="ARBA00022729"/>
    </source>
</evidence>
<dbReference type="EMBL" id="SLUI01000020">
    <property type="protein sequence ID" value="TCL32720.1"/>
    <property type="molecule type" value="Genomic_DNA"/>
</dbReference>
<dbReference type="InterPro" id="IPR013320">
    <property type="entry name" value="ConA-like_dom_sf"/>
</dbReference>
<evidence type="ECO:0000259" key="2">
    <source>
        <dbReference type="Pfam" id="PF00149"/>
    </source>
</evidence>
<feature type="domain" description="Calcineurin-like phosphoesterase" evidence="2">
    <location>
        <begin position="103"/>
        <end position="293"/>
    </location>
</feature>
<dbReference type="InterPro" id="IPR004843">
    <property type="entry name" value="Calcineurin-like_PHP"/>
</dbReference>
<dbReference type="Gene3D" id="2.60.40.380">
    <property type="entry name" value="Purple acid phosphatase-like, N-terminal"/>
    <property type="match status" value="1"/>
</dbReference>
<dbReference type="RefSeq" id="WP_132083304.1">
    <property type="nucleotide sequence ID" value="NZ_SLUI01000020.1"/>
</dbReference>
<sequence>MIGPYLLAPTSTGITICWETELPVQAKVCYGSHNILAETLLVQCVRGASWQTNTEGICIYRAVLANLQSNTLYNYRVELETGEFEEGTFRTLKVQPEAIHLYTISDSHAFETTNYLTASVLASRPDFIIHSGDIPIGTGYQKETFDSLWFYPGAQLLKHIPVVYIDGNHDSGPYFNDYFMVAQRNMYNASPDGLHYSFRYGNVHIVMMNSNPWGLEEMNAVMSNLPVEETTRIKVKESLQWLDHELKSADATQAKWRIVVMHHPYTDNFSNKHVTQIVESNHVHLLLGGHLHFYQKGVSINPEVGAKTLYITQGSAQDLAGEIDYGTPKERILSEYPEIVAMGKAMYSTLDITDEMLVYKAYGIEKGEAWPKVIDEATLVQEESTILLSDVAIQPGSDHMTIPFTGRVTNTGKGLAVVTVKFRDNHQERIINLFGALGKERVITLNAGEEKAITGTIILDTAGKHMIQIGNITKTIEVPDSAADFQLKHMAVSTGQGENSNVIFATIEVYNLRAEQQTIQLDFYINEASVNSQRISLDAYENKLANFAHRVREAGEYQVRISDEISKKVQVEGNMKVTPLVKDMSGKGNHGIVRGNPRFTVRTDGTIAVVLEQYGDYIEIPDHPSLHVCDGFTGMVWAKMNHLARGEERDHNPLMVKGPAVGWGVNYLLRMVVKKIGVAAWGTCHGITEYAWDGGKVPVGEWAQYTSGFDRRSGGTSYINNEIVAEIAGIDTTAKLRCWEGYPLFVGYAGMGHVIKELKRPKYFTHFPGEVSQVRFYASKLSAEENAYVNEHPAETGPRSDDLVVWLNFKEVETKGIHCTEWRRPAYFTPAYRADKQVWSFVTLLVSTQIPGASSITATIEVSDDQEIIKGFKQVILTDGEASFELSDLPSAQFLRITSELEAAIGQNGLDIPQLHLYKVQAICGKERVQLYWGTRADWEKGQFTGAIGFEPLNRTKVIEEYTDVIH</sequence>
<evidence type="ECO:0000313" key="3">
    <source>
        <dbReference type="EMBL" id="TCL32720.1"/>
    </source>
</evidence>
<dbReference type="SUPFAM" id="SSF49363">
    <property type="entry name" value="Purple acid phosphatase, N-terminal domain"/>
    <property type="match status" value="1"/>
</dbReference>
<dbReference type="SUPFAM" id="SSF56300">
    <property type="entry name" value="Metallo-dependent phosphatases"/>
    <property type="match status" value="1"/>
</dbReference>
<name>A0A4R1PQE0_9FIRM</name>